<comment type="caution">
    <text evidence="2">The sequence shown here is derived from an EMBL/GenBank/DDBJ whole genome shotgun (WGS) entry which is preliminary data.</text>
</comment>
<evidence type="ECO:0000313" key="2">
    <source>
        <dbReference type="EMBL" id="KKY27163.1"/>
    </source>
</evidence>
<evidence type="ECO:0000313" key="3">
    <source>
        <dbReference type="Proteomes" id="UP000034182"/>
    </source>
</evidence>
<name>A0A0G2GV81_9PEZI</name>
<protein>
    <recommendedName>
        <fullName evidence="4">BTB domain-containing protein</fullName>
    </recommendedName>
</protein>
<evidence type="ECO:0008006" key="4">
    <source>
        <dbReference type="Google" id="ProtNLM"/>
    </source>
</evidence>
<reference evidence="2 3" key="1">
    <citation type="submission" date="2015-03" db="EMBL/GenBank/DDBJ databases">
        <authorList>
            <person name="Morales-Cruz A."/>
            <person name="Amrine K.C."/>
            <person name="Cantu D."/>
        </authorList>
    </citation>
    <scope>NUCLEOTIDE SEQUENCE [LARGE SCALE GENOMIC DNA]</scope>
    <source>
        <strain evidence="2">DS831</strain>
    </source>
</reference>
<sequence>MAGEKRNADASADSTAPKKKSKPIDNFPKFHDGDVTIIIGDLELKLHSKLLIAKCNYFAERAEYKRFTIRPYDPNEHDENTDCPPLTVAPDSVYQIFLGMASKIDDGYIKRSRAANEAFFRLLYNRPLSSLTPAEFRDVAILTSDYDCVQRVKDALIIAFFKANLGSTPFVDNPWAILYAADQLKDEALYHEAMVHIIGRGGLRSKNNEFVQPWSAVEIIKQTNELEEKVRDCWAAAMGCCKDDDVASVVAAAAMRSYIGSYVPRAMADPLQQDVYDVLRSLHNMEDAEKLSDADLLTELDHLDDGLIAGGLALDRLKGSSLIDEDTYNSLDVRVSTGLGRRANSEKVLGELERLLASIKTALNPLFVGDRNVGYFTCVQIKSPNPW</sequence>
<feature type="region of interest" description="Disordered" evidence="1">
    <location>
        <begin position="1"/>
        <end position="25"/>
    </location>
</feature>
<accession>A0A0G2GV81</accession>
<dbReference type="Proteomes" id="UP000034182">
    <property type="component" value="Unassembled WGS sequence"/>
</dbReference>
<proteinExistence type="predicted"/>
<dbReference type="AlphaFoldDB" id="A0A0G2GV81"/>
<organism evidence="2 3">
    <name type="scientific">Diplodia seriata</name>
    <dbReference type="NCBI Taxonomy" id="420778"/>
    <lineage>
        <taxon>Eukaryota</taxon>
        <taxon>Fungi</taxon>
        <taxon>Dikarya</taxon>
        <taxon>Ascomycota</taxon>
        <taxon>Pezizomycotina</taxon>
        <taxon>Dothideomycetes</taxon>
        <taxon>Dothideomycetes incertae sedis</taxon>
        <taxon>Botryosphaeriales</taxon>
        <taxon>Botryosphaeriaceae</taxon>
        <taxon>Diplodia</taxon>
    </lineage>
</organism>
<dbReference type="EMBL" id="LAQI01000024">
    <property type="protein sequence ID" value="KKY27163.1"/>
    <property type="molecule type" value="Genomic_DNA"/>
</dbReference>
<reference evidence="2 3" key="2">
    <citation type="submission" date="2015-05" db="EMBL/GenBank/DDBJ databases">
        <title>Distinctive expansion of gene families associated with plant cell wall degradation and secondary metabolism in the genomes of grapevine trunk pathogens.</title>
        <authorList>
            <person name="Lawrence D.P."/>
            <person name="Travadon R."/>
            <person name="Rolshausen P.E."/>
            <person name="Baumgartner K."/>
        </authorList>
    </citation>
    <scope>NUCLEOTIDE SEQUENCE [LARGE SCALE GENOMIC DNA]</scope>
    <source>
        <strain evidence="2">DS831</strain>
    </source>
</reference>
<evidence type="ECO:0000256" key="1">
    <source>
        <dbReference type="SAM" id="MobiDB-lite"/>
    </source>
</evidence>
<gene>
    <name evidence="2" type="ORF">UCDDS831_g00908</name>
</gene>